<keyword evidence="4" id="KW-1185">Reference proteome</keyword>
<dbReference type="PRINTS" id="PR00081">
    <property type="entry name" value="GDHRDH"/>
</dbReference>
<dbReference type="GO" id="GO:0016491">
    <property type="term" value="F:oxidoreductase activity"/>
    <property type="evidence" value="ECO:0007669"/>
    <property type="project" value="UniProtKB-KW"/>
</dbReference>
<organism evidence="3 4">
    <name type="scientific">Nitrincola tibetensis</name>
    <dbReference type="NCBI Taxonomy" id="2219697"/>
    <lineage>
        <taxon>Bacteria</taxon>
        <taxon>Pseudomonadati</taxon>
        <taxon>Pseudomonadota</taxon>
        <taxon>Gammaproteobacteria</taxon>
        <taxon>Oceanospirillales</taxon>
        <taxon>Oceanospirillaceae</taxon>
        <taxon>Nitrincola</taxon>
    </lineage>
</organism>
<accession>A0A364NKM4</accession>
<evidence type="ECO:0008006" key="5">
    <source>
        <dbReference type="Google" id="ProtNLM"/>
    </source>
</evidence>
<dbReference type="SUPFAM" id="SSF51735">
    <property type="entry name" value="NAD(P)-binding Rossmann-fold domains"/>
    <property type="match status" value="1"/>
</dbReference>
<dbReference type="EMBL" id="QKRX01000008">
    <property type="protein sequence ID" value="RAU17633.1"/>
    <property type="molecule type" value="Genomic_DNA"/>
</dbReference>
<proteinExistence type="inferred from homology"/>
<reference evidence="3 4" key="1">
    <citation type="submission" date="2018-06" db="EMBL/GenBank/DDBJ databases">
        <title>Nitrincola tibetense sp. nov., isolated from Lake XuguoCo on Tibetan Plateau.</title>
        <authorList>
            <person name="Xing P."/>
        </authorList>
    </citation>
    <scope>NUCLEOTIDE SEQUENCE [LARGE SCALE GENOMIC DNA]</scope>
    <source>
        <strain evidence="4">xg18</strain>
    </source>
</reference>
<dbReference type="AlphaFoldDB" id="A0A364NKM4"/>
<dbReference type="InterPro" id="IPR036291">
    <property type="entry name" value="NAD(P)-bd_dom_sf"/>
</dbReference>
<dbReference type="Gene3D" id="3.40.50.720">
    <property type="entry name" value="NAD(P)-binding Rossmann-like Domain"/>
    <property type="match status" value="1"/>
</dbReference>
<comment type="similarity">
    <text evidence="1">Belongs to the short-chain dehydrogenases/reductases (SDR) family.</text>
</comment>
<gene>
    <name evidence="3" type="ORF">DN062_11530</name>
</gene>
<evidence type="ECO:0000313" key="4">
    <source>
        <dbReference type="Proteomes" id="UP000250744"/>
    </source>
</evidence>
<name>A0A364NKM4_9GAMM</name>
<evidence type="ECO:0000313" key="3">
    <source>
        <dbReference type="EMBL" id="RAU17633.1"/>
    </source>
</evidence>
<evidence type="ECO:0000256" key="2">
    <source>
        <dbReference type="ARBA" id="ARBA00023002"/>
    </source>
</evidence>
<dbReference type="GO" id="GO:0005829">
    <property type="term" value="C:cytosol"/>
    <property type="evidence" value="ECO:0007669"/>
    <property type="project" value="TreeGrafter"/>
</dbReference>
<dbReference type="Pfam" id="PF00106">
    <property type="entry name" value="adh_short"/>
    <property type="match status" value="1"/>
</dbReference>
<dbReference type="RefSeq" id="WP_112159484.1">
    <property type="nucleotide sequence ID" value="NZ_QKRX01000008.1"/>
</dbReference>
<sequence length="262" mass="28502">MNPTRCTWITGGGSGIGLALAQQLAGQGRVVVITGRDARRLSQACQTINDTLSSARVHYKVLDVTSTQAVAECVDEIEENQGLIELAVLNAGDHFANGLDDFSVVPFRQLFDVNVFGVLNCFEALLPRFKARNAGHIAVTASVAGYQGLPMASAYGASKAAIIHACEALYFELRLTPIKLQVINPGFVKTPLTDKNTFEMPFLVEPEQAAKAIIKGLKTHQFEIAFPTPFVLILKTLKHLPYRWYFALVGRMTGFSSSGSKK</sequence>
<evidence type="ECO:0000256" key="1">
    <source>
        <dbReference type="ARBA" id="ARBA00006484"/>
    </source>
</evidence>
<keyword evidence="2" id="KW-0560">Oxidoreductase</keyword>
<protein>
    <recommendedName>
        <fullName evidence="5">Short-chain dehydrogenase</fullName>
    </recommendedName>
</protein>
<dbReference type="PANTHER" id="PTHR43391">
    <property type="entry name" value="RETINOL DEHYDROGENASE-RELATED"/>
    <property type="match status" value="1"/>
</dbReference>
<dbReference type="OrthoDB" id="335726at2"/>
<comment type="caution">
    <text evidence="3">The sequence shown here is derived from an EMBL/GenBank/DDBJ whole genome shotgun (WGS) entry which is preliminary data.</text>
</comment>
<dbReference type="PANTHER" id="PTHR43391:SF86">
    <property type="entry name" value="SHORT-CHAIN DEHYDROGENASE_REDUCTASE FAMILY PROTEIN"/>
    <property type="match status" value="1"/>
</dbReference>
<dbReference type="Proteomes" id="UP000250744">
    <property type="component" value="Unassembled WGS sequence"/>
</dbReference>
<dbReference type="InterPro" id="IPR002347">
    <property type="entry name" value="SDR_fam"/>
</dbReference>